<dbReference type="OrthoDB" id="2013972at2759"/>
<dbReference type="InterPro" id="IPR029063">
    <property type="entry name" value="SAM-dependent_MTases_sf"/>
</dbReference>
<dbReference type="AlphaFoldDB" id="A0A4P9YWU9"/>
<feature type="non-terminal residue" evidence="2">
    <location>
        <position position="1"/>
    </location>
</feature>
<evidence type="ECO:0000259" key="1">
    <source>
        <dbReference type="Pfam" id="PF13649"/>
    </source>
</evidence>
<dbReference type="GO" id="GO:0008168">
    <property type="term" value="F:methyltransferase activity"/>
    <property type="evidence" value="ECO:0007669"/>
    <property type="project" value="UniProtKB-KW"/>
</dbReference>
<keyword evidence="3" id="KW-1185">Reference proteome</keyword>
<dbReference type="CDD" id="cd02440">
    <property type="entry name" value="AdoMet_MTases"/>
    <property type="match status" value="1"/>
</dbReference>
<dbReference type="Proteomes" id="UP000278143">
    <property type="component" value="Unassembled WGS sequence"/>
</dbReference>
<keyword evidence="2" id="KW-0489">Methyltransferase</keyword>
<dbReference type="Gene3D" id="3.40.50.150">
    <property type="entry name" value="Vaccinia Virus protein VP39"/>
    <property type="match status" value="1"/>
</dbReference>
<feature type="non-terminal residue" evidence="2">
    <location>
        <position position="208"/>
    </location>
</feature>
<name>A0A4P9YWU9_9FUNG</name>
<dbReference type="InterPro" id="IPR041698">
    <property type="entry name" value="Methyltransf_25"/>
</dbReference>
<proteinExistence type="predicted"/>
<accession>A0A4P9YWU9</accession>
<evidence type="ECO:0000313" key="3">
    <source>
        <dbReference type="Proteomes" id="UP000278143"/>
    </source>
</evidence>
<dbReference type="EMBL" id="KZ990130">
    <property type="protein sequence ID" value="RKP24603.1"/>
    <property type="molecule type" value="Genomic_DNA"/>
</dbReference>
<dbReference type="GO" id="GO:0032259">
    <property type="term" value="P:methylation"/>
    <property type="evidence" value="ECO:0007669"/>
    <property type="project" value="UniProtKB-KW"/>
</dbReference>
<dbReference type="PANTHER" id="PTHR43591:SF24">
    <property type="entry name" value="2-METHOXY-6-POLYPRENYL-1,4-BENZOQUINOL METHYLASE, MITOCHONDRIAL"/>
    <property type="match status" value="1"/>
</dbReference>
<gene>
    <name evidence="2" type="ORF">SYNPS1DRAFT_10373</name>
</gene>
<organism evidence="2 3">
    <name type="scientific">Syncephalis pseudoplumigaleata</name>
    <dbReference type="NCBI Taxonomy" id="1712513"/>
    <lineage>
        <taxon>Eukaryota</taxon>
        <taxon>Fungi</taxon>
        <taxon>Fungi incertae sedis</taxon>
        <taxon>Zoopagomycota</taxon>
        <taxon>Zoopagomycotina</taxon>
        <taxon>Zoopagomycetes</taxon>
        <taxon>Zoopagales</taxon>
        <taxon>Piptocephalidaceae</taxon>
        <taxon>Syncephalis</taxon>
    </lineage>
</organism>
<dbReference type="PANTHER" id="PTHR43591">
    <property type="entry name" value="METHYLTRANSFERASE"/>
    <property type="match status" value="1"/>
</dbReference>
<protein>
    <submittedName>
        <fullName evidence="2">S-adenosyl-L-methionine-dependent methyltransferase</fullName>
    </submittedName>
</protein>
<keyword evidence="2" id="KW-0808">Transferase</keyword>
<evidence type="ECO:0000313" key="2">
    <source>
        <dbReference type="EMBL" id="RKP24603.1"/>
    </source>
</evidence>
<sequence length="208" mass="22816">ENVLDVGCGTGAWCLEMAAENPQTNVVGVDLLPLYPTDVRPDNCRFVQADVLQGLPFADESFDFVHMRDLGVGVPADAWAKLMGELLRVTKPGGRVEICDSDMVPRGVGQAGRLLAKWTHAALSVHGIDPTSVRGLPRLMQDAGFEEVRMHLRDFKDGIHAGEMGRASAAMQLGVYRALSPFVARALCMDELAFERNLMAYERELETM</sequence>
<reference evidence="3" key="1">
    <citation type="journal article" date="2018" name="Nat. Microbiol.">
        <title>Leveraging single-cell genomics to expand the fungal tree of life.</title>
        <authorList>
            <person name="Ahrendt S.R."/>
            <person name="Quandt C.A."/>
            <person name="Ciobanu D."/>
            <person name="Clum A."/>
            <person name="Salamov A."/>
            <person name="Andreopoulos B."/>
            <person name="Cheng J.F."/>
            <person name="Woyke T."/>
            <person name="Pelin A."/>
            <person name="Henrissat B."/>
            <person name="Reynolds N.K."/>
            <person name="Benny G.L."/>
            <person name="Smith M.E."/>
            <person name="James T.Y."/>
            <person name="Grigoriev I.V."/>
        </authorList>
    </citation>
    <scope>NUCLEOTIDE SEQUENCE [LARGE SCALE GENOMIC DNA]</scope>
    <source>
        <strain evidence="3">Benny S71-1</strain>
    </source>
</reference>
<dbReference type="Pfam" id="PF13649">
    <property type="entry name" value="Methyltransf_25"/>
    <property type="match status" value="1"/>
</dbReference>
<feature type="domain" description="Methyltransferase" evidence="1">
    <location>
        <begin position="3"/>
        <end position="94"/>
    </location>
</feature>
<dbReference type="SUPFAM" id="SSF53335">
    <property type="entry name" value="S-adenosyl-L-methionine-dependent methyltransferases"/>
    <property type="match status" value="1"/>
</dbReference>